<keyword evidence="2" id="KW-0732">Signal</keyword>
<name>A0A1L7W5A8_FUSPR</name>
<dbReference type="AlphaFoldDB" id="A0A1L7W5A8"/>
<evidence type="ECO:0000256" key="2">
    <source>
        <dbReference type="SAM" id="SignalP"/>
    </source>
</evidence>
<sequence length="134" mass="15299">MMITTIFLFLFAPFYAAILRICTGGPPPEAPSHLSCIRRLEYYLCHSTYRQTLAGMLPLLFFGHMLIAIDEGKYSPSILWPSSSPTPILQFLTVMLLYAAIVLLLTVYGKRGDPKAEASERMDLYLSVIMYYWY</sequence>
<protein>
    <submittedName>
        <fullName evidence="3">Uncharacterized protein</fullName>
    </submittedName>
</protein>
<dbReference type="EMBL" id="FJOF01000012">
    <property type="protein sequence ID" value="CZR47702.1"/>
    <property type="molecule type" value="Genomic_DNA"/>
</dbReference>
<dbReference type="Proteomes" id="UP000183971">
    <property type="component" value="Unassembled WGS sequence"/>
</dbReference>
<accession>A0A1L7W5A8</accession>
<comment type="caution">
    <text evidence="3">The sequence shown here is derived from an EMBL/GenBank/DDBJ whole genome shotgun (WGS) entry which is preliminary data.</text>
</comment>
<keyword evidence="1" id="KW-0472">Membrane</keyword>
<reference evidence="4" key="1">
    <citation type="journal article" date="2016" name="Genome Biol. Evol.">
        <title>Comparative 'omics' of the Fusarium fujikuroi species complex highlights differences in genetic potential and metabolite synthesis.</title>
        <authorList>
            <person name="Niehaus E.-M."/>
            <person name="Muensterkoetter M."/>
            <person name="Proctor R.H."/>
            <person name="Brown D.W."/>
            <person name="Sharon A."/>
            <person name="Idan Y."/>
            <person name="Oren-Young L."/>
            <person name="Sieber C.M."/>
            <person name="Novak O."/>
            <person name="Pencik A."/>
            <person name="Tarkowska D."/>
            <person name="Hromadova K."/>
            <person name="Freeman S."/>
            <person name="Maymon M."/>
            <person name="Elazar M."/>
            <person name="Youssef S.A."/>
            <person name="El-Shabrawy E.S.M."/>
            <person name="Shalaby A.B.A."/>
            <person name="Houterman P."/>
            <person name="Brock N.L."/>
            <person name="Burkhardt I."/>
            <person name="Tsavkelova E.A."/>
            <person name="Dickschat J.S."/>
            <person name="Galuszka P."/>
            <person name="Gueldener U."/>
            <person name="Tudzynski B."/>
        </authorList>
    </citation>
    <scope>NUCLEOTIDE SEQUENCE [LARGE SCALE GENOMIC DNA]</scope>
    <source>
        <strain evidence="4">ET1</strain>
    </source>
</reference>
<evidence type="ECO:0000313" key="3">
    <source>
        <dbReference type="EMBL" id="CZR47702.1"/>
    </source>
</evidence>
<keyword evidence="1" id="KW-0812">Transmembrane</keyword>
<keyword evidence="1" id="KW-1133">Transmembrane helix</keyword>
<evidence type="ECO:0000256" key="1">
    <source>
        <dbReference type="SAM" id="Phobius"/>
    </source>
</evidence>
<feature type="signal peptide" evidence="2">
    <location>
        <begin position="1"/>
        <end position="16"/>
    </location>
</feature>
<dbReference type="VEuPathDB" id="FungiDB:FPRO_13369"/>
<dbReference type="RefSeq" id="XP_031088235.1">
    <property type="nucleotide sequence ID" value="XM_031222813.1"/>
</dbReference>
<keyword evidence="4" id="KW-1185">Reference proteome</keyword>
<dbReference type="GeneID" id="42058232"/>
<evidence type="ECO:0000313" key="4">
    <source>
        <dbReference type="Proteomes" id="UP000183971"/>
    </source>
</evidence>
<feature type="chain" id="PRO_5012656842" evidence="2">
    <location>
        <begin position="17"/>
        <end position="134"/>
    </location>
</feature>
<proteinExistence type="predicted"/>
<feature type="transmembrane region" description="Helical" evidence="1">
    <location>
        <begin position="88"/>
        <end position="108"/>
    </location>
</feature>
<organism evidence="3 4">
    <name type="scientific">Fusarium proliferatum (strain ET1)</name>
    <name type="common">Orchid endophyte fungus</name>
    <dbReference type="NCBI Taxonomy" id="1227346"/>
    <lineage>
        <taxon>Eukaryota</taxon>
        <taxon>Fungi</taxon>
        <taxon>Dikarya</taxon>
        <taxon>Ascomycota</taxon>
        <taxon>Pezizomycotina</taxon>
        <taxon>Sordariomycetes</taxon>
        <taxon>Hypocreomycetidae</taxon>
        <taxon>Hypocreales</taxon>
        <taxon>Nectriaceae</taxon>
        <taxon>Fusarium</taxon>
        <taxon>Fusarium fujikuroi species complex</taxon>
    </lineage>
</organism>
<gene>
    <name evidence="3" type="ORF">FPRO_13369</name>
</gene>